<dbReference type="AlphaFoldDB" id="E1SV85"/>
<dbReference type="InterPro" id="IPR057666">
    <property type="entry name" value="DrpA_SLOG"/>
</dbReference>
<proteinExistence type="inferred from homology"/>
<evidence type="ECO:0000256" key="1">
    <source>
        <dbReference type="ARBA" id="ARBA00006525"/>
    </source>
</evidence>
<comment type="similarity">
    <text evidence="1">Belongs to the DprA/Smf family.</text>
</comment>
<dbReference type="InterPro" id="IPR003488">
    <property type="entry name" value="DprA"/>
</dbReference>
<dbReference type="Proteomes" id="UP000006683">
    <property type="component" value="Chromosome"/>
</dbReference>
<dbReference type="Gene3D" id="1.10.10.10">
    <property type="entry name" value="Winged helix-like DNA-binding domain superfamily/Winged helix DNA-binding domain"/>
    <property type="match status" value="1"/>
</dbReference>
<reference evidence="4 5" key="1">
    <citation type="journal article" date="2010" name="Stand. Genomic Sci.">
        <title>Complete genome sequence of Ferrimonas balearica type strain (PAT).</title>
        <authorList>
            <person name="Nolan M."/>
            <person name="Sikorski J."/>
            <person name="Davenport K."/>
            <person name="Lucas S."/>
            <person name="Glavina Del Rio T."/>
            <person name="Tice H."/>
            <person name="Cheng J."/>
            <person name="Goodwin L."/>
            <person name="Pitluck S."/>
            <person name="Liolios K."/>
            <person name="Ivanova N."/>
            <person name="Mavromatis K."/>
            <person name="Ovchinnikova G."/>
            <person name="Pati A."/>
            <person name="Chen A."/>
            <person name="Palaniappan K."/>
            <person name="Land M."/>
            <person name="Hauser L."/>
            <person name="Chang Y."/>
            <person name="Jeffries C."/>
            <person name="Tapia R."/>
            <person name="Brettin T."/>
            <person name="Detter J."/>
            <person name="Han C."/>
            <person name="Yasawong M."/>
            <person name="Rohde M."/>
            <person name="Tindall B."/>
            <person name="Goker M."/>
            <person name="Woyke T."/>
            <person name="Bristow J."/>
            <person name="Eisen J."/>
            <person name="Markowitz V."/>
            <person name="Hugenholtz P."/>
            <person name="Kyrpides N."/>
            <person name="Klenk H."/>
            <person name="Lapidus A."/>
        </authorList>
    </citation>
    <scope>NUCLEOTIDE SEQUENCE [LARGE SCALE GENOMIC DNA]</scope>
    <source>
        <strain evidence="5">DSM 9799 / CCM 4581 / KCTC 23876 / PAT</strain>
    </source>
</reference>
<feature type="domain" description="DprA winged helix" evidence="3">
    <location>
        <begin position="314"/>
        <end position="359"/>
    </location>
</feature>
<sequence length="366" mass="39669">MTPTNELARWLALDAVSRVSRVRKRALLERIPWRQLWTEAERGRIPGWSAAQHRALLEPDSAAIDQALSWLNASPHHHLVTLSDSLYPSSLKHLPDAPILLFVAGNPDLLQHSSIAMVGSRNASLAGRQLAERWASQLAELGWSVVSGLAEGIDGAAHRGALAVGGVTISVEGCGLDRIYPRRHRTLAEQIEQQGARVSEFWPGIAPRPAHFPLRNRIVSGLSLGTIVVEAGLRSGSLITARLAAEQGREVFAVPGSVQDPNRMGCHQLIQNGAKLVTDPVDILEELMLQLPQAALERMISSSQGDVQSLPVPALLDSVDYDATPIDNVVARSQLPVEVVLEQLTEMELDGWVAAVPGGYVRLRGK</sequence>
<dbReference type="InterPro" id="IPR041614">
    <property type="entry name" value="DprA_WH"/>
</dbReference>
<accession>E1SV85</accession>
<keyword evidence="5" id="KW-1185">Reference proteome</keyword>
<protein>
    <submittedName>
        <fullName evidence="4">DNA protecting protein DprA</fullName>
    </submittedName>
</protein>
<dbReference type="PANTHER" id="PTHR43022:SF1">
    <property type="entry name" value="PROTEIN SMF"/>
    <property type="match status" value="1"/>
</dbReference>
<dbReference type="EMBL" id="CP002209">
    <property type="protein sequence ID" value="ADN74239.1"/>
    <property type="molecule type" value="Genomic_DNA"/>
</dbReference>
<gene>
    <name evidence="4" type="ordered locus">Fbal_0025</name>
</gene>
<organism evidence="4 5">
    <name type="scientific">Ferrimonas balearica (strain DSM 9799 / CCM 4581 / KCTC 23876 / PAT)</name>
    <dbReference type="NCBI Taxonomy" id="550540"/>
    <lineage>
        <taxon>Bacteria</taxon>
        <taxon>Pseudomonadati</taxon>
        <taxon>Pseudomonadota</taxon>
        <taxon>Gammaproteobacteria</taxon>
        <taxon>Alteromonadales</taxon>
        <taxon>Ferrimonadaceae</taxon>
        <taxon>Ferrimonas</taxon>
    </lineage>
</organism>
<name>E1SV85_FERBD</name>
<evidence type="ECO:0000259" key="2">
    <source>
        <dbReference type="Pfam" id="PF02481"/>
    </source>
</evidence>
<dbReference type="Gene3D" id="3.40.50.450">
    <property type="match status" value="1"/>
</dbReference>
<feature type="domain" description="Smf/DprA SLOG" evidence="2">
    <location>
        <begin position="79"/>
        <end position="287"/>
    </location>
</feature>
<dbReference type="SUPFAM" id="SSF102405">
    <property type="entry name" value="MCP/YpsA-like"/>
    <property type="match status" value="1"/>
</dbReference>
<dbReference type="eggNOG" id="COG0758">
    <property type="taxonomic scope" value="Bacteria"/>
</dbReference>
<dbReference type="GO" id="GO:0009294">
    <property type="term" value="P:DNA-mediated transformation"/>
    <property type="evidence" value="ECO:0007669"/>
    <property type="project" value="InterPro"/>
</dbReference>
<dbReference type="Pfam" id="PF17782">
    <property type="entry name" value="WHD_DprA"/>
    <property type="match status" value="1"/>
</dbReference>
<dbReference type="HOGENOM" id="CLU_029601_1_1_6"/>
<dbReference type="KEGG" id="fbl:Fbal_0025"/>
<dbReference type="OrthoDB" id="9785707at2"/>
<dbReference type="InterPro" id="IPR036388">
    <property type="entry name" value="WH-like_DNA-bd_sf"/>
</dbReference>
<evidence type="ECO:0000259" key="3">
    <source>
        <dbReference type="Pfam" id="PF17782"/>
    </source>
</evidence>
<dbReference type="STRING" id="550540.Fbal_0025"/>
<evidence type="ECO:0000313" key="5">
    <source>
        <dbReference type="Proteomes" id="UP000006683"/>
    </source>
</evidence>
<dbReference type="PANTHER" id="PTHR43022">
    <property type="entry name" value="PROTEIN SMF"/>
    <property type="match status" value="1"/>
</dbReference>
<dbReference type="Pfam" id="PF02481">
    <property type="entry name" value="DNA_processg_A"/>
    <property type="match status" value="1"/>
</dbReference>
<evidence type="ECO:0000313" key="4">
    <source>
        <dbReference type="EMBL" id="ADN74239.1"/>
    </source>
</evidence>
<dbReference type="NCBIfam" id="TIGR00732">
    <property type="entry name" value="dprA"/>
    <property type="match status" value="1"/>
</dbReference>